<gene>
    <name evidence="1" type="ORF">M2272_005869</name>
</gene>
<reference evidence="1 2" key="1">
    <citation type="submission" date="2023-04" db="EMBL/GenBank/DDBJ databases">
        <title>Forest soil microbial communities from Buena Vista Peninsula, Colon Province, Panama.</title>
        <authorList>
            <person name="Bouskill N."/>
        </authorList>
    </citation>
    <scope>NUCLEOTIDE SEQUENCE [LARGE SCALE GENOMIC DNA]</scope>
    <source>
        <strain evidence="1 2">AC80</strain>
    </source>
</reference>
<keyword evidence="2" id="KW-1185">Reference proteome</keyword>
<evidence type="ECO:0000313" key="1">
    <source>
        <dbReference type="EMBL" id="MDH6199201.1"/>
    </source>
</evidence>
<sequence>MTNQVVTDRLTRELPGLIHPGDGKTGPIPLPAPMFRNSALPDAQAKQFAEEAGLPSANFTQLFAEAVVANIESDHEILTKEEVAQLRADAASGRERHRQPRIHCTCGTFLFSANIDTERPTVNGPQLIKAMQGMNPDCSTNHGSAS</sequence>
<comment type="caution">
    <text evidence="1">The sequence shown here is derived from an EMBL/GenBank/DDBJ whole genome shotgun (WGS) entry which is preliminary data.</text>
</comment>
<accession>A0ABT6L9C3</accession>
<evidence type="ECO:0008006" key="3">
    <source>
        <dbReference type="Google" id="ProtNLM"/>
    </source>
</evidence>
<protein>
    <recommendedName>
        <fullName evidence="3">DUF222 domain-containing protein</fullName>
    </recommendedName>
</protein>
<organism evidence="1 2">
    <name type="scientific">Mycolicibacterium frederiksbergense</name>
    <dbReference type="NCBI Taxonomy" id="117567"/>
    <lineage>
        <taxon>Bacteria</taxon>
        <taxon>Bacillati</taxon>
        <taxon>Actinomycetota</taxon>
        <taxon>Actinomycetes</taxon>
        <taxon>Mycobacteriales</taxon>
        <taxon>Mycobacteriaceae</taxon>
        <taxon>Mycolicibacterium</taxon>
    </lineage>
</organism>
<name>A0ABT6L9C3_9MYCO</name>
<evidence type="ECO:0000313" key="2">
    <source>
        <dbReference type="Proteomes" id="UP001160130"/>
    </source>
</evidence>
<proteinExistence type="predicted"/>
<dbReference type="Proteomes" id="UP001160130">
    <property type="component" value="Unassembled WGS sequence"/>
</dbReference>
<dbReference type="RefSeq" id="WP_280835752.1">
    <property type="nucleotide sequence ID" value="NZ_JARXVE010000016.1"/>
</dbReference>
<dbReference type="EMBL" id="JARXVE010000016">
    <property type="protein sequence ID" value="MDH6199201.1"/>
    <property type="molecule type" value="Genomic_DNA"/>
</dbReference>